<feature type="domain" description="PD-(D/E)XK endonuclease-like" evidence="1">
    <location>
        <begin position="15"/>
        <end position="253"/>
    </location>
</feature>
<organism evidence="2 3">
    <name type="scientific">Candidatus Roizmanbacteria bacterium CG11_big_fil_rev_8_21_14_0_20_36_8</name>
    <dbReference type="NCBI Taxonomy" id="1974856"/>
    <lineage>
        <taxon>Bacteria</taxon>
        <taxon>Candidatus Roizmaniibacteriota</taxon>
    </lineage>
</organism>
<dbReference type="InterPro" id="IPR038726">
    <property type="entry name" value="PDDEXK_AddAB-type"/>
</dbReference>
<sequence length="292" mass="33659">MIIIMLLDKFSAIWVSHTSISDFQQCPRAYFLKHVYKDPKSGHKIKVMTPPLSLGQVVHEVIDQISTLPTRDRFSKLLMDRFDALWVKVSGKQGGFYDRETEDRYKRRGREMISRITKNSGPISRKAVKIKESLPYYWLSESENIILCGKVDWLEYLSENDSVHIIDFKTGKSSENPKSLQLPIYYLLVTNTQGRKVSKASYWYIARQDELTEQQLPDPQIAYEDVFALAQQIKIARQLSRFNCPDGGCQSCAPMERVINGEGEYVGIDEYKTDIYILPPVADNDENESEIL</sequence>
<dbReference type="EMBL" id="PCVM01000086">
    <property type="protein sequence ID" value="PIQ73219.1"/>
    <property type="molecule type" value="Genomic_DNA"/>
</dbReference>
<dbReference type="InterPro" id="IPR011604">
    <property type="entry name" value="PDDEXK-like_dom_sf"/>
</dbReference>
<reference evidence="2 3" key="1">
    <citation type="submission" date="2017-09" db="EMBL/GenBank/DDBJ databases">
        <title>Depth-based differentiation of microbial function through sediment-hosted aquifers and enrichment of novel symbionts in the deep terrestrial subsurface.</title>
        <authorList>
            <person name="Probst A.J."/>
            <person name="Ladd B."/>
            <person name="Jarett J.K."/>
            <person name="Geller-Mcgrath D.E."/>
            <person name="Sieber C.M."/>
            <person name="Emerson J.B."/>
            <person name="Anantharaman K."/>
            <person name="Thomas B.C."/>
            <person name="Malmstrom R."/>
            <person name="Stieglmeier M."/>
            <person name="Klingl A."/>
            <person name="Woyke T."/>
            <person name="Ryan C.M."/>
            <person name="Banfield J.F."/>
        </authorList>
    </citation>
    <scope>NUCLEOTIDE SEQUENCE [LARGE SCALE GENOMIC DNA]</scope>
    <source>
        <strain evidence="2">CG11_big_fil_rev_8_21_14_0_20_36_8</strain>
    </source>
</reference>
<dbReference type="Pfam" id="PF12705">
    <property type="entry name" value="PDDEXK_1"/>
    <property type="match status" value="1"/>
</dbReference>
<gene>
    <name evidence="2" type="ORF">COV58_03680</name>
</gene>
<dbReference type="Proteomes" id="UP000231056">
    <property type="component" value="Unassembled WGS sequence"/>
</dbReference>
<evidence type="ECO:0000259" key="1">
    <source>
        <dbReference type="Pfam" id="PF12705"/>
    </source>
</evidence>
<dbReference type="Gene3D" id="3.90.320.10">
    <property type="match status" value="1"/>
</dbReference>
<proteinExistence type="predicted"/>
<protein>
    <recommendedName>
        <fullName evidence="1">PD-(D/E)XK endonuclease-like domain-containing protein</fullName>
    </recommendedName>
</protein>
<comment type="caution">
    <text evidence="2">The sequence shown here is derived from an EMBL/GenBank/DDBJ whole genome shotgun (WGS) entry which is preliminary data.</text>
</comment>
<accession>A0A2M6ITG3</accession>
<evidence type="ECO:0000313" key="3">
    <source>
        <dbReference type="Proteomes" id="UP000231056"/>
    </source>
</evidence>
<name>A0A2M6ITG3_9BACT</name>
<dbReference type="AlphaFoldDB" id="A0A2M6ITG3"/>
<evidence type="ECO:0000313" key="2">
    <source>
        <dbReference type="EMBL" id="PIQ73219.1"/>
    </source>
</evidence>